<gene>
    <name evidence="4" type="ORF">Sru01_44560</name>
</gene>
<organism evidence="4 5">
    <name type="scientific">Sphaerisporangium rufum</name>
    <dbReference type="NCBI Taxonomy" id="1381558"/>
    <lineage>
        <taxon>Bacteria</taxon>
        <taxon>Bacillati</taxon>
        <taxon>Actinomycetota</taxon>
        <taxon>Actinomycetes</taxon>
        <taxon>Streptosporangiales</taxon>
        <taxon>Streptosporangiaceae</taxon>
        <taxon>Sphaerisporangium</taxon>
    </lineage>
</organism>
<dbReference type="Proteomes" id="UP000655287">
    <property type="component" value="Unassembled WGS sequence"/>
</dbReference>
<feature type="compositionally biased region" description="Pro residues" evidence="1">
    <location>
        <begin position="61"/>
        <end position="89"/>
    </location>
</feature>
<keyword evidence="5" id="KW-1185">Reference proteome</keyword>
<evidence type="ECO:0000313" key="5">
    <source>
        <dbReference type="Proteomes" id="UP000655287"/>
    </source>
</evidence>
<dbReference type="EMBL" id="BOOU01000058">
    <property type="protein sequence ID" value="GII79474.1"/>
    <property type="molecule type" value="Genomic_DNA"/>
</dbReference>
<comment type="caution">
    <text evidence="4">The sequence shown here is derived from an EMBL/GenBank/DDBJ whole genome shotgun (WGS) entry which is preliminary data.</text>
</comment>
<feature type="compositionally biased region" description="Gly residues" evidence="1">
    <location>
        <begin position="775"/>
        <end position="789"/>
    </location>
</feature>
<feature type="compositionally biased region" description="Basic and acidic residues" evidence="1">
    <location>
        <begin position="759"/>
        <end position="774"/>
    </location>
</feature>
<feature type="region of interest" description="Disordered" evidence="1">
    <location>
        <begin position="1"/>
        <end position="118"/>
    </location>
</feature>
<dbReference type="RefSeq" id="WP_203989480.1">
    <property type="nucleotide sequence ID" value="NZ_BOOU01000058.1"/>
</dbReference>
<feature type="domain" description="YoaR-like putative peptidoglycan binding" evidence="3">
    <location>
        <begin position="198"/>
        <end position="301"/>
    </location>
</feature>
<protein>
    <recommendedName>
        <fullName evidence="3">YoaR-like putative peptidoglycan binding domain-containing protein</fullName>
    </recommendedName>
</protein>
<evidence type="ECO:0000256" key="2">
    <source>
        <dbReference type="SAM" id="Phobius"/>
    </source>
</evidence>
<dbReference type="InterPro" id="IPR007391">
    <property type="entry name" value="Vancomycin_resist_VanW"/>
</dbReference>
<evidence type="ECO:0000259" key="3">
    <source>
        <dbReference type="Pfam" id="PF12229"/>
    </source>
</evidence>
<proteinExistence type="predicted"/>
<dbReference type="Pfam" id="PF12229">
    <property type="entry name" value="PG_binding_4"/>
    <property type="match status" value="1"/>
</dbReference>
<evidence type="ECO:0000256" key="1">
    <source>
        <dbReference type="SAM" id="MobiDB-lite"/>
    </source>
</evidence>
<feature type="transmembrane region" description="Helical" evidence="2">
    <location>
        <begin position="125"/>
        <end position="147"/>
    </location>
</feature>
<dbReference type="InterPro" id="IPR052913">
    <property type="entry name" value="Glycopeptide_resist_protein"/>
</dbReference>
<dbReference type="PANTHER" id="PTHR35788:SF1">
    <property type="entry name" value="EXPORTED PROTEIN"/>
    <property type="match status" value="1"/>
</dbReference>
<dbReference type="InterPro" id="IPR022029">
    <property type="entry name" value="YoaR-like_PG-bd"/>
</dbReference>
<name>A0A919R4N0_9ACTN</name>
<evidence type="ECO:0000313" key="4">
    <source>
        <dbReference type="EMBL" id="GII79474.1"/>
    </source>
</evidence>
<sequence length="822" mass="84233">MRDAGASIDPPPEPFAPVPAKSSGARPAEHGAAAGSGPRKRLPPGVTPIPPGVSPEIFVTTPPPPGSGAPSAPVPTPPSTLPPPPPPAEPWRVAPRSRRGVEFEPVEPVEPAEPERSRRGLRRTLTAFGTICLLFVLAYAVPAAIMWGKVLPGTRVGDVDIGGLTETVAIERLHQRFDRLDQQAMTLNVRGRRVAVLDPGDAGLTVDVERTVTEDAKAGFPSPPAVWRALTGERRLTPRISLNPVKFPQRLRSILKEANDPAHEGSIVYRGTTPEVVPPRTGLVLDEQAASQAVQRAFVRGAGPVDLPATPVLPKVERPAFDAALARARAAVAAPIVLRSGAGRVRLSPPVIAANLTFVPDERGAVRPRFDAATAVAGLETTLVGVAEAVREAGFQIVGGVPTLVPARVGKGVDTGRLAAEVSRIVEHGGSRTIRVTLAITRPELSDAEALKLGVKEQIGTATTGYPCCSARVTNIERAARLVDGLIVRPGRRFSLNEVIGEPDAARGFVRAQAVQDDRVTVAVGGGVAQLAGTMYEAVYRAGFRDVDHTRHQVNAPGLVPGLDAVVSYPDVDLRWRNDTGHGVLIKAAATGTGLTVTLWSTKIYDQVDVLTSARTAITQPGERVDRGSDCVAAAGAPGFTVTVGRVFYRGGKVVQRDPAQTVVYAPRPRTVCLSEDQAGRTDAANGDGGAGKGKTNGNGNSGNGKTNGTGGSGRTNGGGNGNGGNGKTNGTGGSGKTNGGGTGGGDGKSNGNGAGHGKTTDRDGGDGRTDGGRGGDGAGGRKTGGDGTGRANRDGAADRTDAGTGAGGDGDAGRTNGDPGA</sequence>
<reference evidence="4" key="1">
    <citation type="submission" date="2021-01" db="EMBL/GenBank/DDBJ databases">
        <title>Whole genome shotgun sequence of Sphaerisporangium rufum NBRC 109079.</title>
        <authorList>
            <person name="Komaki H."/>
            <person name="Tamura T."/>
        </authorList>
    </citation>
    <scope>NUCLEOTIDE SEQUENCE</scope>
    <source>
        <strain evidence="4">NBRC 109079</strain>
    </source>
</reference>
<accession>A0A919R4N0</accession>
<dbReference type="AlphaFoldDB" id="A0A919R4N0"/>
<feature type="compositionally biased region" description="Gly residues" evidence="1">
    <location>
        <begin position="687"/>
        <end position="757"/>
    </location>
</feature>
<keyword evidence="2" id="KW-0812">Transmembrane</keyword>
<feature type="region of interest" description="Disordered" evidence="1">
    <location>
        <begin position="675"/>
        <end position="822"/>
    </location>
</feature>
<dbReference type="PANTHER" id="PTHR35788">
    <property type="entry name" value="EXPORTED PROTEIN-RELATED"/>
    <property type="match status" value="1"/>
</dbReference>
<keyword evidence="2" id="KW-0472">Membrane</keyword>
<feature type="compositionally biased region" description="Basic and acidic residues" evidence="1">
    <location>
        <begin position="792"/>
        <end position="802"/>
    </location>
</feature>
<keyword evidence="2" id="KW-1133">Transmembrane helix</keyword>
<dbReference type="Pfam" id="PF04294">
    <property type="entry name" value="VanW"/>
    <property type="match status" value="1"/>
</dbReference>